<dbReference type="EMBL" id="JAPQKO010000002">
    <property type="protein sequence ID" value="KAJ5180641.1"/>
    <property type="molecule type" value="Genomic_DNA"/>
</dbReference>
<reference evidence="1" key="1">
    <citation type="submission" date="2022-11" db="EMBL/GenBank/DDBJ databases">
        <authorList>
            <person name="Petersen C."/>
        </authorList>
    </citation>
    <scope>NUCLEOTIDE SEQUENCE</scope>
    <source>
        <strain evidence="1">IBT 21917</strain>
    </source>
</reference>
<accession>A0A9W9LWH0</accession>
<proteinExistence type="predicted"/>
<keyword evidence="2" id="KW-1185">Reference proteome</keyword>
<comment type="caution">
    <text evidence="1">The sequence shown here is derived from an EMBL/GenBank/DDBJ whole genome shotgun (WGS) entry which is preliminary data.</text>
</comment>
<name>A0A9W9LWH0_9EURO</name>
<protein>
    <submittedName>
        <fullName evidence="1">Uncharacterized protein</fullName>
    </submittedName>
</protein>
<evidence type="ECO:0000313" key="1">
    <source>
        <dbReference type="EMBL" id="KAJ5180641.1"/>
    </source>
</evidence>
<dbReference type="AlphaFoldDB" id="A0A9W9LWH0"/>
<sequence>MGTEAHLEMPGKRRRFPSDNYIPRLIRETNTDCENQWCHRLWHRVYHPETEKREENIYIEDCAFTAEDDDNEFEIHARMVAQFGGDFESL</sequence>
<evidence type="ECO:0000313" key="2">
    <source>
        <dbReference type="Proteomes" id="UP001146351"/>
    </source>
</evidence>
<gene>
    <name evidence="1" type="ORF">N7492_003851</name>
</gene>
<reference evidence="1" key="2">
    <citation type="journal article" date="2023" name="IMA Fungus">
        <title>Comparative genomic study of the Penicillium genus elucidates a diverse pangenome and 15 lateral gene transfer events.</title>
        <authorList>
            <person name="Petersen C."/>
            <person name="Sorensen T."/>
            <person name="Nielsen M.R."/>
            <person name="Sondergaard T.E."/>
            <person name="Sorensen J.L."/>
            <person name="Fitzpatrick D.A."/>
            <person name="Frisvad J.C."/>
            <person name="Nielsen K.L."/>
        </authorList>
    </citation>
    <scope>NUCLEOTIDE SEQUENCE</scope>
    <source>
        <strain evidence="1">IBT 21917</strain>
    </source>
</reference>
<dbReference type="Proteomes" id="UP001146351">
    <property type="component" value="Unassembled WGS sequence"/>
</dbReference>
<organism evidence="1 2">
    <name type="scientific">Penicillium capsulatum</name>
    <dbReference type="NCBI Taxonomy" id="69766"/>
    <lineage>
        <taxon>Eukaryota</taxon>
        <taxon>Fungi</taxon>
        <taxon>Dikarya</taxon>
        <taxon>Ascomycota</taxon>
        <taxon>Pezizomycotina</taxon>
        <taxon>Eurotiomycetes</taxon>
        <taxon>Eurotiomycetidae</taxon>
        <taxon>Eurotiales</taxon>
        <taxon>Aspergillaceae</taxon>
        <taxon>Penicillium</taxon>
    </lineage>
</organism>